<dbReference type="EMBL" id="JACHCC010000014">
    <property type="protein sequence ID" value="MBB6502490.1"/>
    <property type="molecule type" value="Genomic_DNA"/>
</dbReference>
<evidence type="ECO:0000259" key="1">
    <source>
        <dbReference type="Pfam" id="PF12867"/>
    </source>
</evidence>
<dbReference type="InterPro" id="IPR024775">
    <property type="entry name" value="DinB-like"/>
</dbReference>
<dbReference type="Gene3D" id="1.20.120.450">
    <property type="entry name" value="dinb family like domain"/>
    <property type="match status" value="1"/>
</dbReference>
<evidence type="ECO:0000313" key="2">
    <source>
        <dbReference type="EMBL" id="MBB6502490.1"/>
    </source>
</evidence>
<organism evidence="2 3">
    <name type="scientific">Pedobacter cryoconitis</name>
    <dbReference type="NCBI Taxonomy" id="188932"/>
    <lineage>
        <taxon>Bacteria</taxon>
        <taxon>Pseudomonadati</taxon>
        <taxon>Bacteroidota</taxon>
        <taxon>Sphingobacteriia</taxon>
        <taxon>Sphingobacteriales</taxon>
        <taxon>Sphingobacteriaceae</taxon>
        <taxon>Pedobacter</taxon>
    </lineage>
</organism>
<name>A0A7X0MM25_9SPHI</name>
<proteinExistence type="predicted"/>
<dbReference type="RefSeq" id="WP_184628741.1">
    <property type="nucleotide sequence ID" value="NZ_JACHCC010000014.1"/>
</dbReference>
<reference evidence="2 3" key="1">
    <citation type="submission" date="2020-08" db="EMBL/GenBank/DDBJ databases">
        <title>Genomic Encyclopedia of Type Strains, Phase IV (KMG-V): Genome sequencing to study the core and pangenomes of soil and plant-associated prokaryotes.</title>
        <authorList>
            <person name="Whitman W."/>
        </authorList>
    </citation>
    <scope>NUCLEOTIDE SEQUENCE [LARGE SCALE GENOMIC DNA]</scope>
    <source>
        <strain evidence="2 3">M2T3</strain>
    </source>
</reference>
<gene>
    <name evidence="2" type="ORF">HDF25_004673</name>
</gene>
<sequence length="147" mass="17492">MITLAIERLQYLCNTIPGRLTEIDERGFSSKPAPDKWSKKEIIGHLIDSATYNHMRFVRGQFEDTPKIVYDQNNCNRFNYYDKINGQQLISFWHIYNLQLIELIKQIPVDSLQRRCYGGGETSYSLEFIFNDYVEHLEHHLRQIVNY</sequence>
<comment type="caution">
    <text evidence="2">The sequence shown here is derived from an EMBL/GenBank/DDBJ whole genome shotgun (WGS) entry which is preliminary data.</text>
</comment>
<dbReference type="AlphaFoldDB" id="A0A7X0MM25"/>
<dbReference type="SUPFAM" id="SSF109854">
    <property type="entry name" value="DinB/YfiT-like putative metalloenzymes"/>
    <property type="match status" value="1"/>
</dbReference>
<protein>
    <recommendedName>
        <fullName evidence="1">DinB-like domain-containing protein</fullName>
    </recommendedName>
</protein>
<feature type="domain" description="DinB-like" evidence="1">
    <location>
        <begin position="18"/>
        <end position="144"/>
    </location>
</feature>
<dbReference type="Pfam" id="PF12867">
    <property type="entry name" value="DinB_2"/>
    <property type="match status" value="1"/>
</dbReference>
<accession>A0A7X0MM25</accession>
<dbReference type="Proteomes" id="UP000521017">
    <property type="component" value="Unassembled WGS sequence"/>
</dbReference>
<evidence type="ECO:0000313" key="3">
    <source>
        <dbReference type="Proteomes" id="UP000521017"/>
    </source>
</evidence>
<dbReference type="InterPro" id="IPR034660">
    <property type="entry name" value="DinB/YfiT-like"/>
</dbReference>